<name>A0ACB8JGP1_CITSI</name>
<evidence type="ECO:0000313" key="2">
    <source>
        <dbReference type="Proteomes" id="UP000829398"/>
    </source>
</evidence>
<accession>A0ACB8JGP1</accession>
<sequence>MATETADPSASTSTPIVDDNPSDQTSQTDPVPPPVHEHSTKPSSASWFTFDDIPRHKWAARHQEFAAWIDLQGTKPNAQPQAVLREFMARSTGSLRDWLESLGEYRQLQFMESLIGTALNLIHEQFIGEKTASTEADRKEYHQMKCCSLKRHLLDAHYKRMSIIFYKLNGFNEPSLKHVFIASLPPELQPDLQRKLTTTNLSIADISLGKIFQMAMLSLDKICEQKEFFKDLMEDKKPFSEACKKPYLKIECKDEKKCVCPTTKKRHFRKHFHRKSSSKKPFRYFKKKDVSQYRTKKSNRCFVCKKRGHFARNCPHKSAKAVRLIQHLQHSSLLFENEDVESNFSEQSAQDDQTVFLIAESSDSEDISVISIVQTVNHVSTIPRPSLKMSILPSKFHKLVPVIEFIDIGADTNMIDPSVLPSDCWEHHSKLFRAVNGETFETTLITKKPIGIQFFPNCIIWKKIVASKLPDKDLLIGFDILHLVKNLFLTSYGVRYKQMFLPYTDTLRLYTLSETPSSYSHISQKLLELCPENHSQFHHPSPLWKNEQFFIHLPFKLNEDINPTKASHPGMSPSDLLLAKQECSQLLQQGLIESTDSDWACQAFYVEKRSELVRGKKRLVIDYQPLNSFLKDDKFPLPKIQTLFVHLQGARIFSKFDLKAGFWQLGISPVDRHKTAFCIPDAHYQWTVMPFGLKVAPSLFQKAMTKIFSPILHHALAHGIMLSEKKSSIGKESIDFLGMVIKDGQYQPGPHITIELLKFPNTHLNRKQIQQFLGIVNYVRDFIPKVAIHTSQLSRMLKRQCPPWGPTQTEAVKQLKMIAQSPLPLRIPTGGQRILQIDASDDYWSAILLEDINGVRHFCAHASGQFKDSEKNYHVIYKEILAVKYGIKKFEFHLISHKFLINMDNSSFPRIFDFKNKLLPDKQLLSLKTWFAKYDFIVQHIKGNQNLIPDFLTRPAINKPALISSIQTIPVIAMNRQLPFKALNQRNFPMNISFQSAYQLQDFAKKFLYLFFFNIQTKKPDRFPNLCMEHLFLTGLTLSSLSISEDELWYMWCLTTLYATKLVFPIKPVLTHLTTPKFSPDLLWTLFEWYSPLTWWRKQLQHLCTFHGLDNMPEQEANMWTTIFIVHRPYFQHPEIRDYWTQDMAYEWRTYPHPYTLIHDTSVSSVLKAYLMELNNVPPPAINIHHTSIGPSHTLEVIPKTQGCTPGSSSSPQGILVMEQSPDYTNVLFQDAQDPWEDFQSLLHTENPHYTVTTPTSPAASTSQPMTEADEAKYQQAEAYLDQRQRRRHKQQYEKATGDVSPSRYPSTP</sequence>
<dbReference type="EMBL" id="CM039176">
    <property type="protein sequence ID" value="KAH9716967.1"/>
    <property type="molecule type" value="Genomic_DNA"/>
</dbReference>
<reference evidence="2" key="1">
    <citation type="journal article" date="2023" name="Hortic. Res.">
        <title>A chromosome-level phased genome enabling allele-level studies in sweet orange: a case study on citrus Huanglongbing tolerance.</title>
        <authorList>
            <person name="Wu B."/>
            <person name="Yu Q."/>
            <person name="Deng Z."/>
            <person name="Duan Y."/>
            <person name="Luo F."/>
            <person name="Gmitter F. Jr."/>
        </authorList>
    </citation>
    <scope>NUCLEOTIDE SEQUENCE [LARGE SCALE GENOMIC DNA]</scope>
    <source>
        <strain evidence="2">cv. Valencia</strain>
    </source>
</reference>
<protein>
    <submittedName>
        <fullName evidence="1">Uncharacterized protein</fullName>
    </submittedName>
</protein>
<dbReference type="Proteomes" id="UP000829398">
    <property type="component" value="Chromosome 7"/>
</dbReference>
<organism evidence="1 2">
    <name type="scientific">Citrus sinensis</name>
    <name type="common">Sweet orange</name>
    <name type="synonym">Citrus aurantium var. sinensis</name>
    <dbReference type="NCBI Taxonomy" id="2711"/>
    <lineage>
        <taxon>Eukaryota</taxon>
        <taxon>Viridiplantae</taxon>
        <taxon>Streptophyta</taxon>
        <taxon>Embryophyta</taxon>
        <taxon>Tracheophyta</taxon>
        <taxon>Spermatophyta</taxon>
        <taxon>Magnoliopsida</taxon>
        <taxon>eudicotyledons</taxon>
        <taxon>Gunneridae</taxon>
        <taxon>Pentapetalae</taxon>
        <taxon>rosids</taxon>
        <taxon>malvids</taxon>
        <taxon>Sapindales</taxon>
        <taxon>Rutaceae</taxon>
        <taxon>Aurantioideae</taxon>
        <taxon>Citrus</taxon>
    </lineage>
</organism>
<keyword evidence="2" id="KW-1185">Reference proteome</keyword>
<gene>
    <name evidence="1" type="ORF">KPL71_021653</name>
</gene>
<proteinExistence type="predicted"/>
<comment type="caution">
    <text evidence="1">The sequence shown here is derived from an EMBL/GenBank/DDBJ whole genome shotgun (WGS) entry which is preliminary data.</text>
</comment>
<evidence type="ECO:0000313" key="1">
    <source>
        <dbReference type="EMBL" id="KAH9716967.1"/>
    </source>
</evidence>